<organism evidence="1">
    <name type="scientific">marine metagenome</name>
    <dbReference type="NCBI Taxonomy" id="408172"/>
    <lineage>
        <taxon>unclassified sequences</taxon>
        <taxon>metagenomes</taxon>
        <taxon>ecological metagenomes</taxon>
    </lineage>
</organism>
<reference evidence="1" key="1">
    <citation type="submission" date="2018-05" db="EMBL/GenBank/DDBJ databases">
        <authorList>
            <person name="Lanie J.A."/>
            <person name="Ng W.-L."/>
            <person name="Kazmierczak K.M."/>
            <person name="Andrzejewski T.M."/>
            <person name="Davidsen T.M."/>
            <person name="Wayne K.J."/>
            <person name="Tettelin H."/>
            <person name="Glass J.I."/>
            <person name="Rusch D."/>
            <person name="Podicherti R."/>
            <person name="Tsui H.-C.T."/>
            <person name="Winkler M.E."/>
        </authorList>
    </citation>
    <scope>NUCLEOTIDE SEQUENCE</scope>
</reference>
<proteinExistence type="predicted"/>
<feature type="non-terminal residue" evidence="1">
    <location>
        <position position="57"/>
    </location>
</feature>
<dbReference type="EMBL" id="UINC01064697">
    <property type="protein sequence ID" value="SVB93605.1"/>
    <property type="molecule type" value="Genomic_DNA"/>
</dbReference>
<sequence>MFNNSEQLQEKWKPLLEHDGIDAIKDNHRKAVTAVLLENQERFLSEEKAFLSEAPTV</sequence>
<accession>A0A382I2J1</accession>
<feature type="non-terminal residue" evidence="1">
    <location>
        <position position="1"/>
    </location>
</feature>
<dbReference type="AlphaFoldDB" id="A0A382I2J1"/>
<gene>
    <name evidence="1" type="ORF">METZ01_LOCUS246459</name>
</gene>
<name>A0A382I2J1_9ZZZZ</name>
<protein>
    <submittedName>
        <fullName evidence="1">Uncharacterized protein</fullName>
    </submittedName>
</protein>
<evidence type="ECO:0000313" key="1">
    <source>
        <dbReference type="EMBL" id="SVB93605.1"/>
    </source>
</evidence>